<sequence>MEYLLRDKVTLVKKNGQMHEDIKASVQPNKIFISDETMPIEEGDRIQRKLPNGLIESYIVLDRGFYSGIGGIKSHYQCKVRKETVIPSIPPNKVIYNVSGENPRININSIDHSTNVANVSSDKLFDELRRVIEDNIEKNHEILNLIDEMEKNKSKKSFVNSYQKFISLMADHMSLVAPFISALTKY</sequence>
<gene>
    <name evidence="1" type="ORF">EMLJLAPB_00001</name>
</gene>
<comment type="caution">
    <text evidence="1">The sequence shown here is derived from an EMBL/GenBank/DDBJ whole genome shotgun (WGS) entry which is preliminary data.</text>
</comment>
<dbReference type="Proteomes" id="UP000634805">
    <property type="component" value="Unassembled WGS sequence"/>
</dbReference>
<dbReference type="AlphaFoldDB" id="A0A811T2S5"/>
<evidence type="ECO:0000313" key="1">
    <source>
        <dbReference type="EMBL" id="CAD6490691.1"/>
    </source>
</evidence>
<reference evidence="1" key="1">
    <citation type="submission" date="2020-10" db="EMBL/GenBank/DDBJ databases">
        <authorList>
            <person name="Hahn C.J."/>
            <person name="Laso-Perez R."/>
            <person name="Vulcano F."/>
            <person name="Vaziourakis K.-M."/>
            <person name="Stokke R."/>
            <person name="Steen I.H."/>
            <person name="Teske A."/>
            <person name="Boetius A."/>
            <person name="Liebeke M."/>
            <person name="Amann R."/>
            <person name="Knittel K."/>
        </authorList>
    </citation>
    <scope>NUCLEOTIDE SEQUENCE</scope>
    <source>
        <strain evidence="1">Gfbio:e3339647-f889-4370-9287-4fb5cb688e4c:AG392D22_GoMArc1</strain>
    </source>
</reference>
<protein>
    <submittedName>
        <fullName evidence="1">Uncharacterized protein</fullName>
    </submittedName>
</protein>
<evidence type="ECO:0000313" key="2">
    <source>
        <dbReference type="Proteomes" id="UP000634805"/>
    </source>
</evidence>
<name>A0A811T2S5_9EURY</name>
<proteinExistence type="predicted"/>
<dbReference type="EMBL" id="CAJHIS010000001">
    <property type="protein sequence ID" value="CAD6490691.1"/>
    <property type="molecule type" value="Genomic_DNA"/>
</dbReference>
<accession>A0A811T2S5</accession>
<organism evidence="1 2">
    <name type="scientific">Candidatus Argoarchaeum ethanivorans</name>
    <dbReference type="NCBI Taxonomy" id="2608793"/>
    <lineage>
        <taxon>Archaea</taxon>
        <taxon>Methanobacteriati</taxon>
        <taxon>Methanobacteriota</taxon>
        <taxon>Stenosarchaea group</taxon>
        <taxon>Methanomicrobia</taxon>
        <taxon>Methanosarcinales</taxon>
        <taxon>Methanosarcinales incertae sedis</taxon>
        <taxon>GOM Arc I cluster</taxon>
        <taxon>Candidatus Argoarchaeum</taxon>
    </lineage>
</organism>